<dbReference type="STRING" id="1447883.A0A2B7Y764"/>
<dbReference type="EMBL" id="PDNA01000068">
    <property type="protein sequence ID" value="PGH17065.1"/>
    <property type="molecule type" value="Genomic_DNA"/>
</dbReference>
<evidence type="ECO:0000256" key="3">
    <source>
        <dbReference type="ARBA" id="ARBA00023002"/>
    </source>
</evidence>
<dbReference type="InterPro" id="IPR002347">
    <property type="entry name" value="SDR_fam"/>
</dbReference>
<evidence type="ECO:0000313" key="6">
    <source>
        <dbReference type="Proteomes" id="UP000224634"/>
    </source>
</evidence>
<dbReference type="PRINTS" id="PR00081">
    <property type="entry name" value="GDHRDH"/>
</dbReference>
<dbReference type="InterPro" id="IPR057326">
    <property type="entry name" value="KR_dom"/>
</dbReference>
<evidence type="ECO:0000259" key="4">
    <source>
        <dbReference type="SMART" id="SM00822"/>
    </source>
</evidence>
<dbReference type="Proteomes" id="UP000224634">
    <property type="component" value="Unassembled WGS sequence"/>
</dbReference>
<dbReference type="PROSITE" id="PS00061">
    <property type="entry name" value="ADH_SHORT"/>
    <property type="match status" value="1"/>
</dbReference>
<gene>
    <name evidence="5" type="ORF">AJ80_04938</name>
</gene>
<dbReference type="PANTHER" id="PTHR43669:SF3">
    <property type="entry name" value="ALCOHOL DEHYDROGENASE, PUTATIVE (AFU_ORTHOLOGUE AFUA_3G03445)-RELATED"/>
    <property type="match status" value="1"/>
</dbReference>
<name>A0A2B7Y764_POLH7</name>
<keyword evidence="2" id="KW-0521">NADP</keyword>
<dbReference type="PANTHER" id="PTHR43669">
    <property type="entry name" value="5-KETO-D-GLUCONATE 5-REDUCTASE"/>
    <property type="match status" value="1"/>
</dbReference>
<accession>A0A2B7Y764</accession>
<comment type="similarity">
    <text evidence="1">Belongs to the short-chain dehydrogenases/reductases (SDR) family.</text>
</comment>
<dbReference type="OrthoDB" id="47007at2759"/>
<keyword evidence="3" id="KW-0560">Oxidoreductase</keyword>
<protein>
    <recommendedName>
        <fullName evidence="4">Ketoreductase domain-containing protein</fullName>
    </recommendedName>
</protein>
<feature type="domain" description="Ketoreductase" evidence="4">
    <location>
        <begin position="8"/>
        <end position="198"/>
    </location>
</feature>
<proteinExistence type="inferred from homology"/>
<dbReference type="FunFam" id="3.40.50.720:FF:000084">
    <property type="entry name" value="Short-chain dehydrogenase reductase"/>
    <property type="match status" value="1"/>
</dbReference>
<sequence>MTTPYAGKTALIIGGTHGIGLETARLLLTRGAKVLLTGRRAEPVTTAAHELSAAGFPSSSFTAIQSDITSLPAIRDLIPRVESSFGAGTSIDLLFVNAGYAVFEPTTAVTEEIFDRTFNTNTRGAFFVTQTLLPYIRPGGAIVFTTSVSIHGGFPGLSVYSASKAAVHSFAQTLAAELARYPDGKEGPGIRVNVVSPGYVDTPTMGTSRVTEEEIVEHKKYGAASTPMGRIAQPEEVARAVAFLGFEATFTSGEEVLVDGGSRLLKTMPA</sequence>
<dbReference type="AlphaFoldDB" id="A0A2B7Y764"/>
<organism evidence="5 6">
    <name type="scientific">Polytolypa hystricis (strain UAMH7299)</name>
    <dbReference type="NCBI Taxonomy" id="1447883"/>
    <lineage>
        <taxon>Eukaryota</taxon>
        <taxon>Fungi</taxon>
        <taxon>Dikarya</taxon>
        <taxon>Ascomycota</taxon>
        <taxon>Pezizomycotina</taxon>
        <taxon>Eurotiomycetes</taxon>
        <taxon>Eurotiomycetidae</taxon>
        <taxon>Onygenales</taxon>
        <taxon>Onygenales incertae sedis</taxon>
        <taxon>Polytolypa</taxon>
    </lineage>
</organism>
<dbReference type="Pfam" id="PF13561">
    <property type="entry name" value="adh_short_C2"/>
    <property type="match status" value="1"/>
</dbReference>
<dbReference type="CDD" id="cd05233">
    <property type="entry name" value="SDR_c"/>
    <property type="match status" value="1"/>
</dbReference>
<evidence type="ECO:0000256" key="1">
    <source>
        <dbReference type="ARBA" id="ARBA00006484"/>
    </source>
</evidence>
<dbReference type="InterPro" id="IPR020904">
    <property type="entry name" value="Sc_DH/Rdtase_CS"/>
</dbReference>
<keyword evidence="6" id="KW-1185">Reference proteome</keyword>
<dbReference type="Gene3D" id="3.40.50.720">
    <property type="entry name" value="NAD(P)-binding Rossmann-like Domain"/>
    <property type="match status" value="1"/>
</dbReference>
<dbReference type="SMART" id="SM00822">
    <property type="entry name" value="PKS_KR"/>
    <property type="match status" value="1"/>
</dbReference>
<comment type="caution">
    <text evidence="5">The sequence shown here is derived from an EMBL/GenBank/DDBJ whole genome shotgun (WGS) entry which is preliminary data.</text>
</comment>
<dbReference type="InterPro" id="IPR036291">
    <property type="entry name" value="NAD(P)-bd_dom_sf"/>
</dbReference>
<evidence type="ECO:0000313" key="5">
    <source>
        <dbReference type="EMBL" id="PGH17065.1"/>
    </source>
</evidence>
<evidence type="ECO:0000256" key="2">
    <source>
        <dbReference type="ARBA" id="ARBA00022857"/>
    </source>
</evidence>
<dbReference type="GO" id="GO:0016491">
    <property type="term" value="F:oxidoreductase activity"/>
    <property type="evidence" value="ECO:0007669"/>
    <property type="project" value="UniProtKB-KW"/>
</dbReference>
<reference evidence="5 6" key="1">
    <citation type="submission" date="2017-10" db="EMBL/GenBank/DDBJ databases">
        <title>Comparative genomics in systemic dimorphic fungi from Ajellomycetaceae.</title>
        <authorList>
            <person name="Munoz J.F."/>
            <person name="Mcewen J.G."/>
            <person name="Clay O.K."/>
            <person name="Cuomo C.A."/>
        </authorList>
    </citation>
    <scope>NUCLEOTIDE SEQUENCE [LARGE SCALE GENOMIC DNA]</scope>
    <source>
        <strain evidence="5 6">UAMH7299</strain>
    </source>
</reference>
<dbReference type="PRINTS" id="PR00080">
    <property type="entry name" value="SDRFAMILY"/>
</dbReference>
<dbReference type="SUPFAM" id="SSF51735">
    <property type="entry name" value="NAD(P)-binding Rossmann-fold domains"/>
    <property type="match status" value="1"/>
</dbReference>